<reference evidence="5" key="1">
    <citation type="submission" date="2020-08" db="EMBL/GenBank/DDBJ databases">
        <title>Novel species isolated from subtropical streams in China.</title>
        <authorList>
            <person name="Lu H."/>
        </authorList>
    </citation>
    <scope>NUCLEOTIDE SEQUENCE</scope>
    <source>
        <strain evidence="5">KACC 12607</strain>
    </source>
</reference>
<keyword evidence="1" id="KW-0805">Transcription regulation</keyword>
<dbReference type="RefSeq" id="WP_186913583.1">
    <property type="nucleotide sequence ID" value="NZ_JACOFV010000016.1"/>
</dbReference>
<dbReference type="PANTHER" id="PTHR47894:SF1">
    <property type="entry name" value="HTH-TYPE TRANSCRIPTIONAL REGULATOR VQSM"/>
    <property type="match status" value="1"/>
</dbReference>
<accession>A0A923KM13</accession>
<sequence length="352" mass="39199">MPNNLTSSLHRSPPDGRVAAAYVQPLLELVTERGLSLIALAEKAELPPQSLTNMGESIAASAYVRLLDAGAALCNDQHFGLHVGERVKLGTYNVYGMILMSCKDFRQAFQQTMRYEGLAHDLGRSVLIENATQTEYQWHSHFPHASRHLAESVFAGIRVFGNWFAGTTLPAVPVFFRHSAPSDISEHHRIFGADVVFGKPLDCSTFPTALLDWAVPNADVSMYPLLQQHAEQLLKQKQAAEHDGSIMALVRVAIRKNLSRDLARLPTIALELGVSQRTLQRKLADAGFSFQQLLDETRLSVAQEYLRQAAFSLSDIAFMLGYQEQSAFQHAFKEWTGMTPKSYRDQQSKRSG</sequence>
<proteinExistence type="predicted"/>
<name>A0A923KM13_9BURK</name>
<dbReference type="PROSITE" id="PS01124">
    <property type="entry name" value="HTH_ARAC_FAMILY_2"/>
    <property type="match status" value="1"/>
</dbReference>
<dbReference type="EMBL" id="JACOFV010000016">
    <property type="protein sequence ID" value="MBC3863640.1"/>
    <property type="molecule type" value="Genomic_DNA"/>
</dbReference>
<keyword evidence="6" id="KW-1185">Reference proteome</keyword>
<evidence type="ECO:0000256" key="2">
    <source>
        <dbReference type="ARBA" id="ARBA00023125"/>
    </source>
</evidence>
<evidence type="ECO:0000259" key="4">
    <source>
        <dbReference type="PROSITE" id="PS01124"/>
    </source>
</evidence>
<keyword evidence="3" id="KW-0804">Transcription</keyword>
<dbReference type="PRINTS" id="PR00032">
    <property type="entry name" value="HTHARAC"/>
</dbReference>
<dbReference type="GO" id="GO:0003700">
    <property type="term" value="F:DNA-binding transcription factor activity"/>
    <property type="evidence" value="ECO:0007669"/>
    <property type="project" value="InterPro"/>
</dbReference>
<dbReference type="SUPFAM" id="SSF46689">
    <property type="entry name" value="Homeodomain-like"/>
    <property type="match status" value="1"/>
</dbReference>
<dbReference type="Proteomes" id="UP000634011">
    <property type="component" value="Unassembled WGS sequence"/>
</dbReference>
<comment type="caution">
    <text evidence="5">The sequence shown here is derived from an EMBL/GenBank/DDBJ whole genome shotgun (WGS) entry which is preliminary data.</text>
</comment>
<dbReference type="AlphaFoldDB" id="A0A923KM13"/>
<evidence type="ECO:0000256" key="1">
    <source>
        <dbReference type="ARBA" id="ARBA00023015"/>
    </source>
</evidence>
<protein>
    <submittedName>
        <fullName evidence="5">AraC family transcriptional regulator</fullName>
    </submittedName>
</protein>
<evidence type="ECO:0000313" key="6">
    <source>
        <dbReference type="Proteomes" id="UP000634011"/>
    </source>
</evidence>
<dbReference type="InterPro" id="IPR020449">
    <property type="entry name" value="Tscrpt_reg_AraC-type_HTH"/>
</dbReference>
<dbReference type="InterPro" id="IPR032687">
    <property type="entry name" value="AraC-type_N"/>
</dbReference>
<dbReference type="Pfam" id="PF12625">
    <property type="entry name" value="Arabinose_bd"/>
    <property type="match status" value="1"/>
</dbReference>
<dbReference type="InterPro" id="IPR018060">
    <property type="entry name" value="HTH_AraC"/>
</dbReference>
<evidence type="ECO:0000313" key="5">
    <source>
        <dbReference type="EMBL" id="MBC3863640.1"/>
    </source>
</evidence>
<dbReference type="GO" id="GO:0005829">
    <property type="term" value="C:cytosol"/>
    <property type="evidence" value="ECO:0007669"/>
    <property type="project" value="TreeGrafter"/>
</dbReference>
<dbReference type="InterPro" id="IPR009057">
    <property type="entry name" value="Homeodomain-like_sf"/>
</dbReference>
<dbReference type="PROSITE" id="PS00041">
    <property type="entry name" value="HTH_ARAC_FAMILY_1"/>
    <property type="match status" value="1"/>
</dbReference>
<dbReference type="Gene3D" id="1.10.10.60">
    <property type="entry name" value="Homeodomain-like"/>
    <property type="match status" value="1"/>
</dbReference>
<dbReference type="GO" id="GO:0000976">
    <property type="term" value="F:transcription cis-regulatory region binding"/>
    <property type="evidence" value="ECO:0007669"/>
    <property type="project" value="TreeGrafter"/>
</dbReference>
<evidence type="ECO:0000256" key="3">
    <source>
        <dbReference type="ARBA" id="ARBA00023163"/>
    </source>
</evidence>
<feature type="domain" description="HTH araC/xylS-type" evidence="4">
    <location>
        <begin position="248"/>
        <end position="346"/>
    </location>
</feature>
<organism evidence="5 6">
    <name type="scientific">Undibacterium jejuense</name>
    <dbReference type="NCBI Taxonomy" id="1344949"/>
    <lineage>
        <taxon>Bacteria</taxon>
        <taxon>Pseudomonadati</taxon>
        <taxon>Pseudomonadota</taxon>
        <taxon>Betaproteobacteria</taxon>
        <taxon>Burkholderiales</taxon>
        <taxon>Oxalobacteraceae</taxon>
        <taxon>Undibacterium</taxon>
    </lineage>
</organism>
<dbReference type="Pfam" id="PF12833">
    <property type="entry name" value="HTH_18"/>
    <property type="match status" value="1"/>
</dbReference>
<dbReference type="PANTHER" id="PTHR47894">
    <property type="entry name" value="HTH-TYPE TRANSCRIPTIONAL REGULATOR GADX"/>
    <property type="match status" value="1"/>
</dbReference>
<gene>
    <name evidence="5" type="ORF">H8K32_16150</name>
</gene>
<dbReference type="InterPro" id="IPR018062">
    <property type="entry name" value="HTH_AraC-typ_CS"/>
</dbReference>
<keyword evidence="2" id="KW-0238">DNA-binding</keyword>
<dbReference type="SMART" id="SM00342">
    <property type="entry name" value="HTH_ARAC"/>
    <property type="match status" value="1"/>
</dbReference>